<evidence type="ECO:0000259" key="3">
    <source>
        <dbReference type="Pfam" id="PF03537"/>
    </source>
</evidence>
<dbReference type="InterPro" id="IPR029044">
    <property type="entry name" value="Nucleotide-diphossugar_trans"/>
</dbReference>
<gene>
    <name evidence="4" type="ORF">G7Y89_g12694</name>
</gene>
<evidence type="ECO:0000313" key="5">
    <source>
        <dbReference type="Proteomes" id="UP000566819"/>
    </source>
</evidence>
<name>A0A8H4R8P4_9HELO</name>
<comment type="caution">
    <text evidence="4">The sequence shown here is derived from an EMBL/GenBank/DDBJ whole genome shotgun (WGS) entry which is preliminary data.</text>
</comment>
<dbReference type="EMBL" id="JAAMPI010001370">
    <property type="protein sequence ID" value="KAF4625472.1"/>
    <property type="molecule type" value="Genomic_DNA"/>
</dbReference>
<evidence type="ECO:0000256" key="1">
    <source>
        <dbReference type="ARBA" id="ARBA00001255"/>
    </source>
</evidence>
<keyword evidence="5" id="KW-1185">Reference proteome</keyword>
<reference evidence="4 5" key="1">
    <citation type="submission" date="2020-03" db="EMBL/GenBank/DDBJ databases">
        <title>Draft Genome Sequence of Cudoniella acicularis.</title>
        <authorList>
            <person name="Buettner E."/>
            <person name="Kellner H."/>
        </authorList>
    </citation>
    <scope>NUCLEOTIDE SEQUENCE [LARGE SCALE GENOMIC DNA]</scope>
    <source>
        <strain evidence="4 5">DSM 108380</strain>
    </source>
</reference>
<dbReference type="InterPro" id="IPR017853">
    <property type="entry name" value="GH"/>
</dbReference>
<evidence type="ECO:0000313" key="4">
    <source>
        <dbReference type="EMBL" id="KAF4625472.1"/>
    </source>
</evidence>
<organism evidence="4 5">
    <name type="scientific">Cudoniella acicularis</name>
    <dbReference type="NCBI Taxonomy" id="354080"/>
    <lineage>
        <taxon>Eukaryota</taxon>
        <taxon>Fungi</taxon>
        <taxon>Dikarya</taxon>
        <taxon>Ascomycota</taxon>
        <taxon>Pezizomycotina</taxon>
        <taxon>Leotiomycetes</taxon>
        <taxon>Helotiales</taxon>
        <taxon>Tricladiaceae</taxon>
        <taxon>Cudoniella</taxon>
    </lineage>
</organism>
<dbReference type="Gene3D" id="3.90.550.10">
    <property type="entry name" value="Spore Coat Polysaccharide Biosynthesis Protein SpsA, Chain A"/>
    <property type="match status" value="1"/>
</dbReference>
<dbReference type="AlphaFoldDB" id="A0A8H4R8P4"/>
<dbReference type="PANTHER" id="PTHR35273">
    <property type="entry name" value="ALPHA-1,4 POLYGALACTOSAMINIDASE, PUTATIVE (AFU_ORTHOLOGUE AFUA_3G07890)-RELATED"/>
    <property type="match status" value="1"/>
</dbReference>
<sequence length="806" mass="91200">MPRTLLLLSSLVLTKPTMHLSEHIALIAALCCHSASAHMRQRRFNTAPFQPTNCVTTLTSTSTTSCIYSDFPTPTLSTPLSTVPYSTVPAFATPAKYQIVLDKNTQIEAENDVDIYDIDLDSSQATFTSLINAKKYIICYFSAGTSETFRDDIGCFNSQHGEQDYGCNFGGEFPNEFWLNTSSTGVRAIMLHRLDQAQAKKCNAIDPDNIDSYSNPNGIGATQNDSIDYLTWLAHEAHIRGLAIGLKNSAELAADPGIVSIMDFAVTEECVVKDECNLYSEFSKQTKSVFNIEYPINTAEPVATPTNPANLPWSSNMANERCKAHAKFDMKGLITDLKDYPTIKCNVARCPNPVLAPEGGLLAPKGAKRAKEAINEHRKQGKTSDLIALMYLWITLARLGTNNLISRSFHERPHHVVRLKMAGFRYYQRRLKNLTSSPSFQGIFICVCLFFCVRWVLRHNHDDYDTLLPQSARPTTSVDDETIDWSKLAFVMYATSPEYLCNALMVWSEIEEIGSRARRVLMYPSAWDPNEIDELDPGLRLTPIARLLQSAIDDYKVTLHPVSVLHQNNSKEATWADSYTKLLAFNLTSYDRVLTLDSDSVVLQNLDELFLLPKAPLAMPYVYWGAPTNWAYSSQLLLLEPSAEAFSTISAAIEKAKPDEYDMDILAHFYKTNKPLRIPQNPYNLLSGEFRRSTHMQYLSSRSPQDWDPDLALHSAKFLHFSDWPIPKPWIRAKQDVVNKYMPKCRQKEWFGATDCRDREVWLQLYFDFAMKRKMVCGAGFELQSQVLPPDSVLRHGKWYHPDEVN</sequence>
<dbReference type="InterPro" id="IPR013785">
    <property type="entry name" value="Aldolase_TIM"/>
</dbReference>
<dbReference type="SUPFAM" id="SSF53448">
    <property type="entry name" value="Nucleotide-diphospho-sugar transferases"/>
    <property type="match status" value="1"/>
</dbReference>
<dbReference type="GO" id="GO:0004557">
    <property type="term" value="F:alpha-galactosidase activity"/>
    <property type="evidence" value="ECO:0007669"/>
    <property type="project" value="UniProtKB-EC"/>
</dbReference>
<accession>A0A8H4R8P4</accession>
<evidence type="ECO:0000256" key="2">
    <source>
        <dbReference type="ARBA" id="ARBA00012755"/>
    </source>
</evidence>
<dbReference type="InterPro" id="IPR004352">
    <property type="entry name" value="GH114_TIM-barrel"/>
</dbReference>
<dbReference type="Gene3D" id="3.20.20.70">
    <property type="entry name" value="Aldolase class I"/>
    <property type="match status" value="1"/>
</dbReference>
<feature type="domain" description="Glycoside-hydrolase family GH114 TIM-barrel" evidence="3">
    <location>
        <begin position="97"/>
        <end position="304"/>
    </location>
</feature>
<dbReference type="SUPFAM" id="SSF51445">
    <property type="entry name" value="(Trans)glycosidases"/>
    <property type="match status" value="1"/>
</dbReference>
<comment type="catalytic activity">
    <reaction evidence="1">
        <text>Hydrolysis of terminal, non-reducing alpha-D-galactose residues in alpha-D-galactosides, including galactose oligosaccharides, galactomannans and galactolipids.</text>
        <dbReference type="EC" id="3.2.1.22"/>
    </reaction>
</comment>
<protein>
    <recommendedName>
        <fullName evidence="2">alpha-galactosidase</fullName>
        <ecNumber evidence="2">3.2.1.22</ecNumber>
    </recommendedName>
</protein>
<proteinExistence type="predicted"/>
<dbReference type="EC" id="3.2.1.22" evidence="2"/>
<dbReference type="Proteomes" id="UP000566819">
    <property type="component" value="Unassembled WGS sequence"/>
</dbReference>
<dbReference type="OrthoDB" id="2014201at2759"/>
<dbReference type="PANTHER" id="PTHR35273:SF2">
    <property type="entry name" value="ALPHA-GALACTOSIDASE"/>
    <property type="match status" value="1"/>
</dbReference>
<dbReference type="Pfam" id="PF03537">
    <property type="entry name" value="Glyco_hydro_114"/>
    <property type="match status" value="1"/>
</dbReference>